<protein>
    <submittedName>
        <fullName evidence="2">Uncharacterized protein</fullName>
    </submittedName>
</protein>
<evidence type="ECO:0000256" key="1">
    <source>
        <dbReference type="SAM" id="MobiDB-lite"/>
    </source>
</evidence>
<feature type="compositionally biased region" description="Basic residues" evidence="1">
    <location>
        <begin position="254"/>
        <end position="263"/>
    </location>
</feature>
<evidence type="ECO:0000313" key="2">
    <source>
        <dbReference type="EMBL" id="KAJ4365230.1"/>
    </source>
</evidence>
<reference evidence="2" key="1">
    <citation type="submission" date="2022-10" db="EMBL/GenBank/DDBJ databases">
        <title>Tapping the CABI collections for fungal endophytes: first genome assemblies for Collariella, Neodidymelliopsis, Ascochyta clinopodiicola, Didymella pomorum, Didymosphaeria variabile, Neocosmospora piperis and Neocucurbitaria cava.</title>
        <authorList>
            <person name="Hill R."/>
        </authorList>
    </citation>
    <scope>NUCLEOTIDE SEQUENCE</scope>
    <source>
        <strain evidence="2">IMI 356814</strain>
    </source>
</reference>
<organism evidence="2 3">
    <name type="scientific">Neocucurbitaria cava</name>
    <dbReference type="NCBI Taxonomy" id="798079"/>
    <lineage>
        <taxon>Eukaryota</taxon>
        <taxon>Fungi</taxon>
        <taxon>Dikarya</taxon>
        <taxon>Ascomycota</taxon>
        <taxon>Pezizomycotina</taxon>
        <taxon>Dothideomycetes</taxon>
        <taxon>Pleosporomycetidae</taxon>
        <taxon>Pleosporales</taxon>
        <taxon>Pleosporineae</taxon>
        <taxon>Cucurbitariaceae</taxon>
        <taxon>Neocucurbitaria</taxon>
    </lineage>
</organism>
<evidence type="ECO:0000313" key="3">
    <source>
        <dbReference type="Proteomes" id="UP001140560"/>
    </source>
</evidence>
<dbReference type="PANTHER" id="PTHR21521">
    <property type="entry name" value="AMUN, ISOFORM A"/>
    <property type="match status" value="1"/>
</dbReference>
<keyword evidence="3" id="KW-1185">Reference proteome</keyword>
<sequence>MIPNHIRTISLQSFNDILLRYPASVPGKLQDLDTLRYDAIPAKVSSRQGVAFLTKDEVEKLVEWKLKHGTFRPTLLSLVQSNTSETIEETTKRAFEKLPKNLLEGPELEKLLLDPLKELTKLRGIGPATASLLLSVMRPETIPFFSDELFRWCCWDHPESPGGWARKIKYNVKEYQQLLGHVEFTTKRLEVRAVDMEKVAWVLGRDKADVFTGEEAGGGDMGIKRDEKGANEEIGEKTAMKQLDGGGGKMSKQTSKKGTKRKAREPISPVEGVRKSSRIKK</sequence>
<dbReference type="EMBL" id="JAPEUY010000016">
    <property type="protein sequence ID" value="KAJ4365230.1"/>
    <property type="molecule type" value="Genomic_DNA"/>
</dbReference>
<gene>
    <name evidence="2" type="ORF">N0V83_008848</name>
</gene>
<dbReference type="OrthoDB" id="8249012at2759"/>
<dbReference type="PANTHER" id="PTHR21521:SF0">
    <property type="entry name" value="AMUN, ISOFORM A"/>
    <property type="match status" value="1"/>
</dbReference>
<comment type="caution">
    <text evidence="2">The sequence shown here is derived from an EMBL/GenBank/DDBJ whole genome shotgun (WGS) entry which is preliminary data.</text>
</comment>
<accession>A0A9W8Y3T0</accession>
<feature type="region of interest" description="Disordered" evidence="1">
    <location>
        <begin position="214"/>
        <end position="281"/>
    </location>
</feature>
<dbReference type="Proteomes" id="UP001140560">
    <property type="component" value="Unassembled WGS sequence"/>
</dbReference>
<proteinExistence type="predicted"/>
<feature type="compositionally biased region" description="Basic and acidic residues" evidence="1">
    <location>
        <begin position="222"/>
        <end position="239"/>
    </location>
</feature>
<dbReference type="AlphaFoldDB" id="A0A9W8Y3T0"/>
<name>A0A9W8Y3T0_9PLEO</name>